<gene>
    <name evidence="2" type="ORF">PYCCODRAFT_335592</name>
</gene>
<dbReference type="Proteomes" id="UP000193067">
    <property type="component" value="Unassembled WGS sequence"/>
</dbReference>
<accession>A0A1Y2J2P5</accession>
<evidence type="ECO:0000313" key="3">
    <source>
        <dbReference type="Proteomes" id="UP000193067"/>
    </source>
</evidence>
<dbReference type="EMBL" id="KZ084087">
    <property type="protein sequence ID" value="OSD07646.1"/>
    <property type="molecule type" value="Genomic_DNA"/>
</dbReference>
<protein>
    <submittedName>
        <fullName evidence="2">Uncharacterized protein</fullName>
    </submittedName>
</protein>
<evidence type="ECO:0000256" key="1">
    <source>
        <dbReference type="SAM" id="MobiDB-lite"/>
    </source>
</evidence>
<proteinExistence type="predicted"/>
<keyword evidence="3" id="KW-1185">Reference proteome</keyword>
<sequence>MTRRLLVLLPNMELSRDKGILANNHQFISQIEWSESAVSSYLRKRWALVRQNGLRLPAQASSSNIDSPAGYVDTVYPADSSHFNSDTDGGPTDFDVLVVLYALAMYQPTGINISKEELGLISERLGEQGESIAQARFAHCLTGPMPSSATIAGPLPHPPAHQSHLIPPTPLASSASAPTDVPAPGPTPASVLTAGPSRLAITQGAASPTVLGKRRADPPACESAALPVKRTRGPPPVPQGEVTCRWGGCTETVPRGRAQEHVRKTHFSTVSSLNAVKEPQQCQWLGCKVPTPRGKEGYAGLNGLFKHMRDVHFQVKHIGCPFEGCTHTGRDDSMSRHKEVCLHNPQRKQADKENQSEEGESP</sequence>
<reference evidence="2 3" key="1">
    <citation type="journal article" date="2015" name="Biotechnol. Biofuels">
        <title>Enhanced degradation of softwood versus hardwood by the white-rot fungus Pycnoporus coccineus.</title>
        <authorList>
            <person name="Couturier M."/>
            <person name="Navarro D."/>
            <person name="Chevret D."/>
            <person name="Henrissat B."/>
            <person name="Piumi F."/>
            <person name="Ruiz-Duenas F.J."/>
            <person name="Martinez A.T."/>
            <person name="Grigoriev I.V."/>
            <person name="Riley R."/>
            <person name="Lipzen A."/>
            <person name="Berrin J.G."/>
            <person name="Master E.R."/>
            <person name="Rosso M.N."/>
        </authorList>
    </citation>
    <scope>NUCLEOTIDE SEQUENCE [LARGE SCALE GENOMIC DNA]</scope>
    <source>
        <strain evidence="2 3">BRFM310</strain>
    </source>
</reference>
<dbReference type="STRING" id="1353009.A0A1Y2J2P5"/>
<evidence type="ECO:0000313" key="2">
    <source>
        <dbReference type="EMBL" id="OSD07646.1"/>
    </source>
</evidence>
<feature type="compositionally biased region" description="Basic and acidic residues" evidence="1">
    <location>
        <begin position="328"/>
        <end position="341"/>
    </location>
</feature>
<name>A0A1Y2J2P5_TRAC3</name>
<feature type="region of interest" description="Disordered" evidence="1">
    <location>
        <begin position="203"/>
        <end position="239"/>
    </location>
</feature>
<feature type="region of interest" description="Disordered" evidence="1">
    <location>
        <begin position="328"/>
        <end position="362"/>
    </location>
</feature>
<organism evidence="2 3">
    <name type="scientific">Trametes coccinea (strain BRFM310)</name>
    <name type="common">Pycnoporus coccineus</name>
    <dbReference type="NCBI Taxonomy" id="1353009"/>
    <lineage>
        <taxon>Eukaryota</taxon>
        <taxon>Fungi</taxon>
        <taxon>Dikarya</taxon>
        <taxon>Basidiomycota</taxon>
        <taxon>Agaricomycotina</taxon>
        <taxon>Agaricomycetes</taxon>
        <taxon>Polyporales</taxon>
        <taxon>Polyporaceae</taxon>
        <taxon>Trametes</taxon>
    </lineage>
</organism>
<feature type="region of interest" description="Disordered" evidence="1">
    <location>
        <begin position="153"/>
        <end position="188"/>
    </location>
</feature>
<dbReference type="AlphaFoldDB" id="A0A1Y2J2P5"/>
<dbReference type="OrthoDB" id="10559106at2759"/>